<comment type="caution">
    <text evidence="2">The sequence shown here is derived from an EMBL/GenBank/DDBJ whole genome shotgun (WGS) entry which is preliminary data.</text>
</comment>
<keyword evidence="3" id="KW-1185">Reference proteome</keyword>
<evidence type="ECO:0000313" key="3">
    <source>
        <dbReference type="Proteomes" id="UP001303473"/>
    </source>
</evidence>
<evidence type="ECO:0000256" key="1">
    <source>
        <dbReference type="SAM" id="MobiDB-lite"/>
    </source>
</evidence>
<organism evidence="2 3">
    <name type="scientific">Diplogelasinospora grovesii</name>
    <dbReference type="NCBI Taxonomy" id="303347"/>
    <lineage>
        <taxon>Eukaryota</taxon>
        <taxon>Fungi</taxon>
        <taxon>Dikarya</taxon>
        <taxon>Ascomycota</taxon>
        <taxon>Pezizomycotina</taxon>
        <taxon>Sordariomycetes</taxon>
        <taxon>Sordariomycetidae</taxon>
        <taxon>Sordariales</taxon>
        <taxon>Diplogelasinosporaceae</taxon>
        <taxon>Diplogelasinospora</taxon>
    </lineage>
</organism>
<gene>
    <name evidence="2" type="ORF">QBC46DRAFT_385397</name>
</gene>
<reference evidence="3" key="1">
    <citation type="journal article" date="2023" name="Mol. Phylogenet. Evol.">
        <title>Genome-scale phylogeny and comparative genomics of the fungal order Sordariales.</title>
        <authorList>
            <person name="Hensen N."/>
            <person name="Bonometti L."/>
            <person name="Westerberg I."/>
            <person name="Brannstrom I.O."/>
            <person name="Guillou S."/>
            <person name="Cros-Aarteil S."/>
            <person name="Calhoun S."/>
            <person name="Haridas S."/>
            <person name="Kuo A."/>
            <person name="Mondo S."/>
            <person name="Pangilinan J."/>
            <person name="Riley R."/>
            <person name="LaButti K."/>
            <person name="Andreopoulos B."/>
            <person name="Lipzen A."/>
            <person name="Chen C."/>
            <person name="Yan M."/>
            <person name="Daum C."/>
            <person name="Ng V."/>
            <person name="Clum A."/>
            <person name="Steindorff A."/>
            <person name="Ohm R.A."/>
            <person name="Martin F."/>
            <person name="Silar P."/>
            <person name="Natvig D.O."/>
            <person name="Lalanne C."/>
            <person name="Gautier V."/>
            <person name="Ament-Velasquez S.L."/>
            <person name="Kruys A."/>
            <person name="Hutchinson M.I."/>
            <person name="Powell A.J."/>
            <person name="Barry K."/>
            <person name="Miller A.N."/>
            <person name="Grigoriev I.V."/>
            <person name="Debuchy R."/>
            <person name="Gladieux P."/>
            <person name="Hiltunen Thoren M."/>
            <person name="Johannesson H."/>
        </authorList>
    </citation>
    <scope>NUCLEOTIDE SEQUENCE [LARGE SCALE GENOMIC DNA]</scope>
    <source>
        <strain evidence="3">CBS 340.73</strain>
    </source>
</reference>
<evidence type="ECO:0000313" key="2">
    <source>
        <dbReference type="EMBL" id="KAK3940440.1"/>
    </source>
</evidence>
<protein>
    <submittedName>
        <fullName evidence="2">Uncharacterized protein</fullName>
    </submittedName>
</protein>
<name>A0AAN6N7U5_9PEZI</name>
<dbReference type="EMBL" id="MU853796">
    <property type="protein sequence ID" value="KAK3940440.1"/>
    <property type="molecule type" value="Genomic_DNA"/>
</dbReference>
<proteinExistence type="predicted"/>
<dbReference type="AlphaFoldDB" id="A0AAN6N7U5"/>
<accession>A0AAN6N7U5</accession>
<feature type="region of interest" description="Disordered" evidence="1">
    <location>
        <begin position="16"/>
        <end position="48"/>
    </location>
</feature>
<sequence length="74" mass="7724">MALIIKDMNLVKEKVSGPTQKTPLAKPLMGSEALGTKTKTACPKQGMDKSWGSGASFEACQAEGLVPPNTFVSA</sequence>
<dbReference type="Proteomes" id="UP001303473">
    <property type="component" value="Unassembled WGS sequence"/>
</dbReference>